<evidence type="ECO:0000256" key="6">
    <source>
        <dbReference type="ARBA" id="ARBA00023136"/>
    </source>
</evidence>
<comment type="similarity">
    <text evidence="2">Belongs to the OmpP1/FadL family.</text>
</comment>
<accession>A0A6A7W0N7</accession>
<protein>
    <recommendedName>
        <fullName evidence="10">Outer membrane beta-barrel protein</fullName>
    </recommendedName>
</protein>
<dbReference type="PANTHER" id="PTHR35093">
    <property type="entry name" value="OUTER MEMBRANE PROTEIN NMB0088-RELATED"/>
    <property type="match status" value="1"/>
</dbReference>
<dbReference type="GO" id="GO:0015483">
    <property type="term" value="F:long-chain fatty acid transporting porin activity"/>
    <property type="evidence" value="ECO:0007669"/>
    <property type="project" value="TreeGrafter"/>
</dbReference>
<keyword evidence="6" id="KW-0472">Membrane</keyword>
<gene>
    <name evidence="8" type="ORF">F7D97_07405</name>
</gene>
<evidence type="ECO:0000256" key="7">
    <source>
        <dbReference type="ARBA" id="ARBA00023237"/>
    </source>
</evidence>
<comment type="subcellular location">
    <subcellularLocation>
        <location evidence="1">Cell outer membrane</location>
        <topology evidence="1">Multi-pass membrane protein</topology>
    </subcellularLocation>
</comment>
<keyword evidence="5" id="KW-0732">Signal</keyword>
<dbReference type="InterPro" id="IPR005017">
    <property type="entry name" value="OMPP1/FadL/TodX"/>
</dbReference>
<comment type="caution">
    <text evidence="8">The sequence shown here is derived from an EMBL/GenBank/DDBJ whole genome shotgun (WGS) entry which is preliminary data.</text>
</comment>
<keyword evidence="7" id="KW-0998">Cell outer membrane</keyword>
<dbReference type="RefSeq" id="WP_153079253.1">
    <property type="nucleotide sequence ID" value="NZ_JAPDUK010000001.1"/>
</dbReference>
<evidence type="ECO:0008006" key="10">
    <source>
        <dbReference type="Google" id="ProtNLM"/>
    </source>
</evidence>
<sequence>MKKLKLVSLAIAMACATPSFAGGLLTNTNQHVAFNRMMSREASIGIDGVYYNPAGVVFMGEGHHLAINWQLAYQTRSIENDYALFTNNVNNPITPRTFKGEAFAPVIPSFQYAYNKGRWSLQASFALTGGGGKCTFDNGLGSFEKIVAETAMAACGLAKTVDNVLGNTLGQPGMQMFTTDQAFGQKGEYSYNSYMHGRQYYYGLSVGAAYKFSDNFSAFAGVRGVYASTNYYGYVENIKVGNMPLYKVLDPNKENAANIELSCDQSGIGFTPIIGVDFKTGKWNFSAKYEFKTRIRLKNKAVNQAPSISALPDNLSRQMVGTLTQVFTNKGMTPENAQAVAANTTQAVLTNGDVVKTMAGLKTEFDTKLKEAIGEYEDGKKIAGDIPAYLALGVGYSPVNTVRVNVGFHWFDDKHATSYNNRQEKLKRGTLEYNAGVEVDVNKKITLSTGWQNTNYGLPDENLDTPASKRYMDDKSFVVSSNSVAFGGVYHINKKMDLNVAYFHTFYQHKKTSEKVQLSAEKSINYSSDYTRNNNIFAVGLDINF</sequence>
<evidence type="ECO:0000256" key="2">
    <source>
        <dbReference type="ARBA" id="ARBA00008163"/>
    </source>
</evidence>
<organism evidence="8 9">
    <name type="scientific">Segatella copri</name>
    <dbReference type="NCBI Taxonomy" id="165179"/>
    <lineage>
        <taxon>Bacteria</taxon>
        <taxon>Pseudomonadati</taxon>
        <taxon>Bacteroidota</taxon>
        <taxon>Bacteroidia</taxon>
        <taxon>Bacteroidales</taxon>
        <taxon>Prevotellaceae</taxon>
        <taxon>Segatella</taxon>
    </lineage>
</organism>
<evidence type="ECO:0000256" key="5">
    <source>
        <dbReference type="ARBA" id="ARBA00022729"/>
    </source>
</evidence>
<evidence type="ECO:0000313" key="8">
    <source>
        <dbReference type="EMBL" id="MQN09749.1"/>
    </source>
</evidence>
<dbReference type="AlphaFoldDB" id="A0A6A7W0N7"/>
<evidence type="ECO:0000256" key="3">
    <source>
        <dbReference type="ARBA" id="ARBA00022452"/>
    </source>
</evidence>
<evidence type="ECO:0000256" key="4">
    <source>
        <dbReference type="ARBA" id="ARBA00022692"/>
    </source>
</evidence>
<proteinExistence type="inferred from homology"/>
<keyword evidence="3" id="KW-1134">Transmembrane beta strand</keyword>
<dbReference type="PANTHER" id="PTHR35093:SF8">
    <property type="entry name" value="OUTER MEMBRANE PROTEIN NMB0088-RELATED"/>
    <property type="match status" value="1"/>
</dbReference>
<dbReference type="EMBL" id="VZCY01000062">
    <property type="protein sequence ID" value="MQN09749.1"/>
    <property type="molecule type" value="Genomic_DNA"/>
</dbReference>
<dbReference type="Gene3D" id="2.40.160.60">
    <property type="entry name" value="Outer membrane protein transport protein (OMPP1/FadL/TodX)"/>
    <property type="match status" value="1"/>
</dbReference>
<name>A0A6A7W0N7_9BACT</name>
<evidence type="ECO:0000313" key="9">
    <source>
        <dbReference type="Proteomes" id="UP000406735"/>
    </source>
</evidence>
<dbReference type="Proteomes" id="UP000406735">
    <property type="component" value="Unassembled WGS sequence"/>
</dbReference>
<keyword evidence="4" id="KW-0812">Transmembrane</keyword>
<evidence type="ECO:0000256" key="1">
    <source>
        <dbReference type="ARBA" id="ARBA00004571"/>
    </source>
</evidence>
<reference evidence="8 9" key="1">
    <citation type="submission" date="2019-09" db="EMBL/GenBank/DDBJ databases">
        <title>Distinct polysaccharide growth profiles of human intestinal Prevotella copri isolates.</title>
        <authorList>
            <person name="Fehlner-Peach H."/>
            <person name="Magnabosco C."/>
            <person name="Raghavan V."/>
            <person name="Scher J.U."/>
            <person name="Tett A."/>
            <person name="Cox L.M."/>
            <person name="Gottsegen C."/>
            <person name="Watters A."/>
            <person name="Wiltshire- Gordon J.D."/>
            <person name="Segata N."/>
            <person name="Bonneau R."/>
            <person name="Littman D.R."/>
        </authorList>
    </citation>
    <scope>NUCLEOTIDE SEQUENCE [LARGE SCALE GENOMIC DNA]</scope>
    <source>
        <strain evidence="9">iK21513</strain>
    </source>
</reference>
<dbReference type="GO" id="GO:0009279">
    <property type="term" value="C:cell outer membrane"/>
    <property type="evidence" value="ECO:0007669"/>
    <property type="project" value="UniProtKB-SubCell"/>
</dbReference>
<dbReference type="SUPFAM" id="SSF56935">
    <property type="entry name" value="Porins"/>
    <property type="match status" value="1"/>
</dbReference>